<comment type="caution">
    <text evidence="2">The sequence shown here is derived from an EMBL/GenBank/DDBJ whole genome shotgun (WGS) entry which is preliminary data.</text>
</comment>
<proteinExistence type="predicted"/>
<evidence type="ECO:0000313" key="3">
    <source>
        <dbReference type="Proteomes" id="UP000324897"/>
    </source>
</evidence>
<accession>A0A5J9VTS2</accession>
<organism evidence="2 3">
    <name type="scientific">Eragrostis curvula</name>
    <name type="common">weeping love grass</name>
    <dbReference type="NCBI Taxonomy" id="38414"/>
    <lineage>
        <taxon>Eukaryota</taxon>
        <taxon>Viridiplantae</taxon>
        <taxon>Streptophyta</taxon>
        <taxon>Embryophyta</taxon>
        <taxon>Tracheophyta</taxon>
        <taxon>Spermatophyta</taxon>
        <taxon>Magnoliopsida</taxon>
        <taxon>Liliopsida</taxon>
        <taxon>Poales</taxon>
        <taxon>Poaceae</taxon>
        <taxon>PACMAD clade</taxon>
        <taxon>Chloridoideae</taxon>
        <taxon>Eragrostideae</taxon>
        <taxon>Eragrostidinae</taxon>
        <taxon>Eragrostis</taxon>
    </lineage>
</organism>
<name>A0A5J9VTS2_9POAL</name>
<dbReference type="Gramene" id="TVU38965">
    <property type="protein sequence ID" value="TVU38965"/>
    <property type="gene ID" value="EJB05_12362"/>
</dbReference>
<protein>
    <submittedName>
        <fullName evidence="2">Uncharacterized protein</fullName>
    </submittedName>
</protein>
<evidence type="ECO:0000313" key="2">
    <source>
        <dbReference type="EMBL" id="TVU38965.1"/>
    </source>
</evidence>
<dbReference type="EMBL" id="RWGY01000007">
    <property type="protein sequence ID" value="TVU38965.1"/>
    <property type="molecule type" value="Genomic_DNA"/>
</dbReference>
<dbReference type="AlphaFoldDB" id="A0A5J9VTS2"/>
<feature type="non-terminal residue" evidence="2">
    <location>
        <position position="92"/>
    </location>
</feature>
<feature type="compositionally biased region" description="Polar residues" evidence="1">
    <location>
        <begin position="1"/>
        <end position="13"/>
    </location>
</feature>
<gene>
    <name evidence="2" type="ORF">EJB05_12362</name>
</gene>
<sequence length="92" mass="10235">MSLKPNNVNLRPSQTHKEPTSPSVMSDQKVIVLDLPAPSHVSDLGNRHVVDQSQHATLPEKQMQSHWAVPSSKSITNKLKQNACERECVTQI</sequence>
<evidence type="ECO:0000256" key="1">
    <source>
        <dbReference type="SAM" id="MobiDB-lite"/>
    </source>
</evidence>
<dbReference type="Proteomes" id="UP000324897">
    <property type="component" value="Chromosome 4"/>
</dbReference>
<keyword evidence="3" id="KW-1185">Reference proteome</keyword>
<reference evidence="2 3" key="1">
    <citation type="journal article" date="2019" name="Sci. Rep.">
        <title>A high-quality genome of Eragrostis curvula grass provides insights into Poaceae evolution and supports new strategies to enhance forage quality.</title>
        <authorList>
            <person name="Carballo J."/>
            <person name="Santos B.A.C.M."/>
            <person name="Zappacosta D."/>
            <person name="Garbus I."/>
            <person name="Selva J.P."/>
            <person name="Gallo C.A."/>
            <person name="Diaz A."/>
            <person name="Albertini E."/>
            <person name="Caccamo M."/>
            <person name="Echenique V."/>
        </authorList>
    </citation>
    <scope>NUCLEOTIDE SEQUENCE [LARGE SCALE GENOMIC DNA]</scope>
    <source>
        <strain evidence="3">cv. Victoria</strain>
        <tissue evidence="2">Leaf</tissue>
    </source>
</reference>
<feature type="region of interest" description="Disordered" evidence="1">
    <location>
        <begin position="1"/>
        <end position="25"/>
    </location>
</feature>